<protein>
    <submittedName>
        <fullName evidence="1">Uncharacterized protein</fullName>
    </submittedName>
</protein>
<evidence type="ECO:0000313" key="1">
    <source>
        <dbReference type="EMBL" id="KAK8506268.1"/>
    </source>
</evidence>
<accession>A0ABR2BGG3</accession>
<dbReference type="Proteomes" id="UP001472677">
    <property type="component" value="Unassembled WGS sequence"/>
</dbReference>
<dbReference type="EMBL" id="JBBPBM010000119">
    <property type="protein sequence ID" value="KAK8506268.1"/>
    <property type="molecule type" value="Genomic_DNA"/>
</dbReference>
<reference evidence="1 2" key="1">
    <citation type="journal article" date="2024" name="G3 (Bethesda)">
        <title>Genome assembly of Hibiscus sabdariffa L. provides insights into metabolisms of medicinal natural products.</title>
        <authorList>
            <person name="Kim T."/>
        </authorList>
    </citation>
    <scope>NUCLEOTIDE SEQUENCE [LARGE SCALE GENOMIC DNA]</scope>
    <source>
        <strain evidence="1">TK-2024</strain>
        <tissue evidence="1">Old leaves</tissue>
    </source>
</reference>
<organism evidence="1 2">
    <name type="scientific">Hibiscus sabdariffa</name>
    <name type="common">roselle</name>
    <dbReference type="NCBI Taxonomy" id="183260"/>
    <lineage>
        <taxon>Eukaryota</taxon>
        <taxon>Viridiplantae</taxon>
        <taxon>Streptophyta</taxon>
        <taxon>Embryophyta</taxon>
        <taxon>Tracheophyta</taxon>
        <taxon>Spermatophyta</taxon>
        <taxon>Magnoliopsida</taxon>
        <taxon>eudicotyledons</taxon>
        <taxon>Gunneridae</taxon>
        <taxon>Pentapetalae</taxon>
        <taxon>rosids</taxon>
        <taxon>malvids</taxon>
        <taxon>Malvales</taxon>
        <taxon>Malvaceae</taxon>
        <taxon>Malvoideae</taxon>
        <taxon>Hibiscus</taxon>
    </lineage>
</organism>
<gene>
    <name evidence="1" type="ORF">V6N12_019961</name>
</gene>
<comment type="caution">
    <text evidence="1">The sequence shown here is derived from an EMBL/GenBank/DDBJ whole genome shotgun (WGS) entry which is preliminary data.</text>
</comment>
<evidence type="ECO:0000313" key="2">
    <source>
        <dbReference type="Proteomes" id="UP001472677"/>
    </source>
</evidence>
<keyword evidence="2" id="KW-1185">Reference proteome</keyword>
<name>A0ABR2BGG3_9ROSI</name>
<proteinExistence type="predicted"/>
<sequence>MLVARTWGAKAYSRMGPSFGIHVSFQRWICGAGVSLHDEPTMLNPTTRAIGEKDEPGPNLSQLSLVRFSLKRAMDGLE</sequence>